<dbReference type="InterPro" id="IPR000620">
    <property type="entry name" value="EamA_dom"/>
</dbReference>
<evidence type="ECO:0000256" key="5">
    <source>
        <dbReference type="SAM" id="Phobius"/>
    </source>
</evidence>
<keyword evidence="3 5" id="KW-1133">Transmembrane helix</keyword>
<evidence type="ECO:0000256" key="2">
    <source>
        <dbReference type="ARBA" id="ARBA00022692"/>
    </source>
</evidence>
<dbReference type="AlphaFoldDB" id="A0A382WD58"/>
<evidence type="ECO:0000259" key="6">
    <source>
        <dbReference type="Pfam" id="PF00892"/>
    </source>
</evidence>
<feature type="transmembrane region" description="Helical" evidence="5">
    <location>
        <begin position="106"/>
        <end position="124"/>
    </location>
</feature>
<evidence type="ECO:0000256" key="4">
    <source>
        <dbReference type="ARBA" id="ARBA00023136"/>
    </source>
</evidence>
<comment type="subcellular location">
    <subcellularLocation>
        <location evidence="1">Membrane</location>
        <topology evidence="1">Multi-pass membrane protein</topology>
    </subcellularLocation>
</comment>
<dbReference type="PANTHER" id="PTHR22911">
    <property type="entry name" value="ACYL-MALONYL CONDENSING ENZYME-RELATED"/>
    <property type="match status" value="1"/>
</dbReference>
<dbReference type="GO" id="GO:0016020">
    <property type="term" value="C:membrane"/>
    <property type="evidence" value="ECO:0007669"/>
    <property type="project" value="UniProtKB-SubCell"/>
</dbReference>
<feature type="domain" description="EamA" evidence="6">
    <location>
        <begin position="12"/>
        <end position="148"/>
    </location>
</feature>
<organism evidence="7">
    <name type="scientific">marine metagenome</name>
    <dbReference type="NCBI Taxonomy" id="408172"/>
    <lineage>
        <taxon>unclassified sequences</taxon>
        <taxon>metagenomes</taxon>
        <taxon>ecological metagenomes</taxon>
    </lineage>
</organism>
<evidence type="ECO:0000313" key="7">
    <source>
        <dbReference type="EMBL" id="SVD56846.1"/>
    </source>
</evidence>
<feature type="transmembrane region" description="Helical" evidence="5">
    <location>
        <begin position="187"/>
        <end position="209"/>
    </location>
</feature>
<feature type="transmembrane region" description="Helical" evidence="5">
    <location>
        <begin position="80"/>
        <end position="100"/>
    </location>
</feature>
<dbReference type="SUPFAM" id="SSF103481">
    <property type="entry name" value="Multidrug resistance efflux transporter EmrE"/>
    <property type="match status" value="1"/>
</dbReference>
<proteinExistence type="predicted"/>
<protein>
    <recommendedName>
        <fullName evidence="6">EamA domain-containing protein</fullName>
    </recommendedName>
</protein>
<dbReference type="EMBL" id="UINC01159003">
    <property type="protein sequence ID" value="SVD56846.1"/>
    <property type="molecule type" value="Genomic_DNA"/>
</dbReference>
<keyword evidence="4 5" id="KW-0472">Membrane</keyword>
<feature type="non-terminal residue" evidence="7">
    <location>
        <position position="221"/>
    </location>
</feature>
<sequence length="221" mass="25235">MKNFLYINNDFKGLILMLLGQLSFSINDAIVKYSVKLSNNDFTTLNIIFIRGIFTSVLIFLVMIFFTKTDISKIFINKKFYLRGIFEVLTAIFFFAGLILMPMANVYTLLMTAPFIITLYAAIFLKEKVGIRRWSAVIIGFIGVIIVINPQNLQFGFLFVFPLIAAIFLTMRDVFTKGFVNKNNILEITLITSLLIMLSSGLGAIIFNIKIDFSYIVYIFI</sequence>
<gene>
    <name evidence="7" type="ORF">METZ01_LOCUS409700</name>
</gene>
<evidence type="ECO:0000256" key="3">
    <source>
        <dbReference type="ARBA" id="ARBA00022989"/>
    </source>
</evidence>
<name>A0A382WD58_9ZZZZ</name>
<keyword evidence="2 5" id="KW-0812">Transmembrane</keyword>
<reference evidence="7" key="1">
    <citation type="submission" date="2018-05" db="EMBL/GenBank/DDBJ databases">
        <authorList>
            <person name="Lanie J.A."/>
            <person name="Ng W.-L."/>
            <person name="Kazmierczak K.M."/>
            <person name="Andrzejewski T.M."/>
            <person name="Davidsen T.M."/>
            <person name="Wayne K.J."/>
            <person name="Tettelin H."/>
            <person name="Glass J.I."/>
            <person name="Rusch D."/>
            <person name="Podicherti R."/>
            <person name="Tsui H.-C.T."/>
            <person name="Winkler M.E."/>
        </authorList>
    </citation>
    <scope>NUCLEOTIDE SEQUENCE</scope>
</reference>
<dbReference type="InterPro" id="IPR037185">
    <property type="entry name" value="EmrE-like"/>
</dbReference>
<dbReference type="Pfam" id="PF00892">
    <property type="entry name" value="EamA"/>
    <property type="match status" value="1"/>
</dbReference>
<feature type="transmembrane region" description="Helical" evidence="5">
    <location>
        <begin position="155"/>
        <end position="175"/>
    </location>
</feature>
<evidence type="ECO:0000256" key="1">
    <source>
        <dbReference type="ARBA" id="ARBA00004141"/>
    </source>
</evidence>
<accession>A0A382WD58</accession>
<feature type="transmembrane region" description="Helical" evidence="5">
    <location>
        <begin position="45"/>
        <end position="68"/>
    </location>
</feature>
<dbReference type="PANTHER" id="PTHR22911:SF6">
    <property type="entry name" value="SOLUTE CARRIER FAMILY 35 MEMBER G1"/>
    <property type="match status" value="1"/>
</dbReference>